<evidence type="ECO:0000313" key="1">
    <source>
        <dbReference type="EMBL" id="MEU6820474.1"/>
    </source>
</evidence>
<dbReference type="EMBL" id="JBEYXV010000003">
    <property type="protein sequence ID" value="MEU6820474.1"/>
    <property type="molecule type" value="Genomic_DNA"/>
</dbReference>
<name>A0ABV3BHL5_9ACTN</name>
<keyword evidence="2" id="KW-1185">Reference proteome</keyword>
<comment type="caution">
    <text evidence="1">The sequence shown here is derived from an EMBL/GenBank/DDBJ whole genome shotgun (WGS) entry which is preliminary data.</text>
</comment>
<protein>
    <submittedName>
        <fullName evidence="1">Uncharacterized protein</fullName>
    </submittedName>
</protein>
<gene>
    <name evidence="1" type="ORF">ABZ921_07580</name>
</gene>
<organism evidence="1 2">
    <name type="scientific">Streptomyces atriruber</name>
    <dbReference type="NCBI Taxonomy" id="545121"/>
    <lineage>
        <taxon>Bacteria</taxon>
        <taxon>Bacillati</taxon>
        <taxon>Actinomycetota</taxon>
        <taxon>Actinomycetes</taxon>
        <taxon>Kitasatosporales</taxon>
        <taxon>Streptomycetaceae</taxon>
        <taxon>Streptomyces</taxon>
    </lineage>
</organism>
<dbReference type="Proteomes" id="UP001551176">
    <property type="component" value="Unassembled WGS sequence"/>
</dbReference>
<reference evidence="1 2" key="1">
    <citation type="submission" date="2024-06" db="EMBL/GenBank/DDBJ databases">
        <title>The Natural Products Discovery Center: Release of the First 8490 Sequenced Strains for Exploring Actinobacteria Biosynthetic Diversity.</title>
        <authorList>
            <person name="Kalkreuter E."/>
            <person name="Kautsar S.A."/>
            <person name="Yang D."/>
            <person name="Bader C.D."/>
            <person name="Teijaro C.N."/>
            <person name="Fluegel L."/>
            <person name="Davis C.M."/>
            <person name="Simpson J.R."/>
            <person name="Lauterbach L."/>
            <person name="Steele A.D."/>
            <person name="Gui C."/>
            <person name="Meng S."/>
            <person name="Li G."/>
            <person name="Viehrig K."/>
            <person name="Ye F."/>
            <person name="Su P."/>
            <person name="Kiefer A.F."/>
            <person name="Nichols A."/>
            <person name="Cepeda A.J."/>
            <person name="Yan W."/>
            <person name="Fan B."/>
            <person name="Jiang Y."/>
            <person name="Adhikari A."/>
            <person name="Zheng C.-J."/>
            <person name="Schuster L."/>
            <person name="Cowan T.M."/>
            <person name="Smanski M.J."/>
            <person name="Chevrette M.G."/>
            <person name="De Carvalho L.P.S."/>
            <person name="Shen B."/>
        </authorList>
    </citation>
    <scope>NUCLEOTIDE SEQUENCE [LARGE SCALE GENOMIC DNA]</scope>
    <source>
        <strain evidence="1 2">NPDC046838</strain>
    </source>
</reference>
<accession>A0ABV3BHL5</accession>
<sequence length="90" mass="9452">MSQPHPSLSSAVDAAARASRIAFWRRTIAAVCAGVWPRGVQIGQMPVPAELRIVRSGGPWCAVQSGPLVRVRELSCGGCQVVSRGSPRGS</sequence>
<proteinExistence type="predicted"/>
<evidence type="ECO:0000313" key="2">
    <source>
        <dbReference type="Proteomes" id="UP001551176"/>
    </source>
</evidence>
<dbReference type="RefSeq" id="WP_359346046.1">
    <property type="nucleotide sequence ID" value="NZ_JBEYXV010000003.1"/>
</dbReference>